<comment type="caution">
    <text evidence="1">The sequence shown here is derived from an EMBL/GenBank/DDBJ whole genome shotgun (WGS) entry which is preliminary data.</text>
</comment>
<dbReference type="AlphaFoldDB" id="A0A0F9NNQ6"/>
<evidence type="ECO:0000313" key="1">
    <source>
        <dbReference type="EMBL" id="KKN13697.1"/>
    </source>
</evidence>
<reference evidence="1" key="1">
    <citation type="journal article" date="2015" name="Nature">
        <title>Complex archaea that bridge the gap between prokaryotes and eukaryotes.</title>
        <authorList>
            <person name="Spang A."/>
            <person name="Saw J.H."/>
            <person name="Jorgensen S.L."/>
            <person name="Zaremba-Niedzwiedzka K."/>
            <person name="Martijn J."/>
            <person name="Lind A.E."/>
            <person name="van Eijk R."/>
            <person name="Schleper C."/>
            <person name="Guy L."/>
            <person name="Ettema T.J."/>
        </authorList>
    </citation>
    <scope>NUCLEOTIDE SEQUENCE</scope>
</reference>
<dbReference type="EMBL" id="LAZR01003895">
    <property type="protein sequence ID" value="KKN13697.1"/>
    <property type="molecule type" value="Genomic_DNA"/>
</dbReference>
<proteinExistence type="predicted"/>
<evidence type="ECO:0008006" key="2">
    <source>
        <dbReference type="Google" id="ProtNLM"/>
    </source>
</evidence>
<accession>A0A0F9NNQ6</accession>
<protein>
    <recommendedName>
        <fullName evidence="2">Metallothionein</fullName>
    </recommendedName>
</protein>
<sequence>MCKTCGCTPCKCGANIVNGLCEGCGKAYDDCNCEKK</sequence>
<gene>
    <name evidence="1" type="ORF">LCGC14_1003800</name>
</gene>
<organism evidence="1">
    <name type="scientific">marine sediment metagenome</name>
    <dbReference type="NCBI Taxonomy" id="412755"/>
    <lineage>
        <taxon>unclassified sequences</taxon>
        <taxon>metagenomes</taxon>
        <taxon>ecological metagenomes</taxon>
    </lineage>
</organism>
<name>A0A0F9NNQ6_9ZZZZ</name>